<protein>
    <recommendedName>
        <fullName evidence="1">MmyB-like transcription regulator ligand binding domain-containing protein</fullName>
    </recommendedName>
</protein>
<dbReference type="RefSeq" id="WP_259487576.1">
    <property type="nucleotide sequence ID" value="NZ_JANTEZ010000008.1"/>
</dbReference>
<dbReference type="Proteomes" id="UP001165580">
    <property type="component" value="Unassembled WGS sequence"/>
</dbReference>
<evidence type="ECO:0000259" key="1">
    <source>
        <dbReference type="Pfam" id="PF17765"/>
    </source>
</evidence>
<comment type="caution">
    <text evidence="2">The sequence shown here is derived from an EMBL/GenBank/DDBJ whole genome shotgun (WGS) entry which is preliminary data.</text>
</comment>
<accession>A0ABT2GIL9</accession>
<dbReference type="PANTHER" id="PTHR35010">
    <property type="entry name" value="BLL4672 PROTEIN-RELATED"/>
    <property type="match status" value="1"/>
</dbReference>
<dbReference type="Pfam" id="PF17765">
    <property type="entry name" value="MLTR_LBD"/>
    <property type="match status" value="1"/>
</dbReference>
<gene>
    <name evidence="2" type="ORF">NVV95_16135</name>
</gene>
<name>A0ABT2GIL9_9MICO</name>
<dbReference type="Gene3D" id="3.30.450.180">
    <property type="match status" value="1"/>
</dbReference>
<dbReference type="PANTHER" id="PTHR35010:SF2">
    <property type="entry name" value="BLL4672 PROTEIN"/>
    <property type="match status" value="1"/>
</dbReference>
<proteinExistence type="predicted"/>
<dbReference type="InterPro" id="IPR041413">
    <property type="entry name" value="MLTR_LBD"/>
</dbReference>
<evidence type="ECO:0000313" key="2">
    <source>
        <dbReference type="EMBL" id="MCS5716075.1"/>
    </source>
</evidence>
<dbReference type="EMBL" id="JANTEZ010000008">
    <property type="protein sequence ID" value="MCS5716075.1"/>
    <property type="molecule type" value="Genomic_DNA"/>
</dbReference>
<reference evidence="2" key="1">
    <citation type="submission" date="2022-08" db="EMBL/GenBank/DDBJ databases">
        <authorList>
            <person name="Deng Y."/>
            <person name="Han X.-F."/>
            <person name="Zhang Y.-Q."/>
        </authorList>
    </citation>
    <scope>NUCLEOTIDE SEQUENCE</scope>
    <source>
        <strain evidence="2">CPCC 205716</strain>
    </source>
</reference>
<keyword evidence="3" id="KW-1185">Reference proteome</keyword>
<evidence type="ECO:0000313" key="3">
    <source>
        <dbReference type="Proteomes" id="UP001165580"/>
    </source>
</evidence>
<organism evidence="2 3">
    <name type="scientific">Herbiconiux gentiana</name>
    <dbReference type="NCBI Taxonomy" id="2970912"/>
    <lineage>
        <taxon>Bacteria</taxon>
        <taxon>Bacillati</taxon>
        <taxon>Actinomycetota</taxon>
        <taxon>Actinomycetes</taxon>
        <taxon>Micrococcales</taxon>
        <taxon>Microbacteriaceae</taxon>
        <taxon>Herbiconiux</taxon>
    </lineage>
</organism>
<feature type="domain" description="MmyB-like transcription regulator ligand binding" evidence="1">
    <location>
        <begin position="5"/>
        <end position="173"/>
    </location>
</feature>
<sequence>MPAHIPPGVQRLIARLGEVPLAVFTASWDLLTWSRLWTALLGDPARSTSHRANLLIWHFTGVGFMTSERRIASRSNSVEAFEASLVGDLRRVLGRYPDDRGVRSLVADLLAASPRFAGVWHSGAVGEHQSERKVVENDLVGDIELDCDVFTVAGTDLRIVVYTAAAGTPAAASTSSASRPLPRPESSRPDRFSLFQSKGVGMAVFPRGARVFVDECKARGYWIAATAVAPGDAAAVEKALRRLTRPGQSRIHFRKESDSSRRQLVAAVCAMEVEVVLYLVSGCSDRVARPLLLTSLVGDLVASEASQLVLERDESAEAADRTHIASALRSTPGAGLQYRHVSPGECPLLWVSDLVAWCAHRGGDWRRRVSPLITDVVEVGA</sequence>